<dbReference type="CDD" id="cd06267">
    <property type="entry name" value="PBP1_LacI_sugar_binding-like"/>
    <property type="match status" value="1"/>
</dbReference>
<evidence type="ECO:0000256" key="3">
    <source>
        <dbReference type="ARBA" id="ARBA00023163"/>
    </source>
</evidence>
<dbReference type="InterPro" id="IPR028082">
    <property type="entry name" value="Peripla_BP_I"/>
</dbReference>
<evidence type="ECO:0000313" key="5">
    <source>
        <dbReference type="EMBL" id="VEG46782.1"/>
    </source>
</evidence>
<organism evidence="5 6">
    <name type="scientific">Mycolicibacterium chitae</name>
    <name type="common">Mycobacterium chitae</name>
    <dbReference type="NCBI Taxonomy" id="1792"/>
    <lineage>
        <taxon>Bacteria</taxon>
        <taxon>Bacillati</taxon>
        <taxon>Actinomycetota</taxon>
        <taxon>Actinomycetes</taxon>
        <taxon>Mycobacteriales</taxon>
        <taxon>Mycobacteriaceae</taxon>
        <taxon>Mycolicibacterium</taxon>
    </lineage>
</organism>
<evidence type="ECO:0000259" key="4">
    <source>
        <dbReference type="PROSITE" id="PS50932"/>
    </source>
</evidence>
<proteinExistence type="predicted"/>
<dbReference type="PANTHER" id="PTHR30146:SF109">
    <property type="entry name" value="HTH-TYPE TRANSCRIPTIONAL REGULATOR GALS"/>
    <property type="match status" value="1"/>
</dbReference>
<dbReference type="Proteomes" id="UP000282551">
    <property type="component" value="Chromosome"/>
</dbReference>
<dbReference type="SMART" id="SM00354">
    <property type="entry name" value="HTH_LACI"/>
    <property type="match status" value="1"/>
</dbReference>
<keyword evidence="1" id="KW-0805">Transcription regulation</keyword>
<evidence type="ECO:0000256" key="1">
    <source>
        <dbReference type="ARBA" id="ARBA00023015"/>
    </source>
</evidence>
<dbReference type="OrthoDB" id="9816215at2"/>
<dbReference type="InterPro" id="IPR046335">
    <property type="entry name" value="LacI/GalR-like_sensor"/>
</dbReference>
<protein>
    <submittedName>
        <fullName evidence="5">LacI-type transcriptional regulator</fullName>
    </submittedName>
</protein>
<keyword evidence="3" id="KW-0804">Transcription</keyword>
<dbReference type="AlphaFoldDB" id="A0A448I334"/>
<dbReference type="Pfam" id="PF13377">
    <property type="entry name" value="Peripla_BP_3"/>
    <property type="match status" value="1"/>
</dbReference>
<dbReference type="InterPro" id="IPR000843">
    <property type="entry name" value="HTH_LacI"/>
</dbReference>
<evidence type="ECO:0000256" key="2">
    <source>
        <dbReference type="ARBA" id="ARBA00023125"/>
    </source>
</evidence>
<keyword evidence="2" id="KW-0238">DNA-binding</keyword>
<reference evidence="5 6" key="1">
    <citation type="submission" date="2018-12" db="EMBL/GenBank/DDBJ databases">
        <authorList>
            <consortium name="Pathogen Informatics"/>
        </authorList>
    </citation>
    <scope>NUCLEOTIDE SEQUENCE [LARGE SCALE GENOMIC DNA]</scope>
    <source>
        <strain evidence="5 6">NCTC10485</strain>
    </source>
</reference>
<dbReference type="SUPFAM" id="SSF47413">
    <property type="entry name" value="lambda repressor-like DNA-binding domains"/>
    <property type="match status" value="1"/>
</dbReference>
<dbReference type="SUPFAM" id="SSF53822">
    <property type="entry name" value="Periplasmic binding protein-like I"/>
    <property type="match status" value="1"/>
</dbReference>
<sequence length="350" mass="36432">MPQRRQAPARLIDVAEKAGVSLTTASFAMSGRPGVSEAVAERVRAIAAELGYVPNMQARSLASGASSTLGLVVHDIADPYFAEIASAIVASAADLGLTVQICQSSRDPEQEITQVRALVASRVRALIMAGSGRIGENGSRATYDELERFQSTGGRVAMIGRHRTPLDAVVPDNTAGGTLIGAHLRELGHTRVGVVAGPQDLASAVDRLGGVTAALSEGVKGVQIFVEHSEFDHAGGAAAAERLLSDHPDITALVALNDSMAVGVLATIRRRGLEVPGDISVTGFDDIRVAADLGPGLTTAVVPLHQIGTTAVTLAMKQPASRPRRIQVPVELVVRGSTGPVTPKRPRRRA</sequence>
<feature type="domain" description="HTH lacI-type" evidence="4">
    <location>
        <begin position="9"/>
        <end position="63"/>
    </location>
</feature>
<dbReference type="PANTHER" id="PTHR30146">
    <property type="entry name" value="LACI-RELATED TRANSCRIPTIONAL REPRESSOR"/>
    <property type="match status" value="1"/>
</dbReference>
<dbReference type="GO" id="GO:0003700">
    <property type="term" value="F:DNA-binding transcription factor activity"/>
    <property type="evidence" value="ECO:0007669"/>
    <property type="project" value="TreeGrafter"/>
</dbReference>
<keyword evidence="6" id="KW-1185">Reference proteome</keyword>
<dbReference type="RefSeq" id="WP_126332938.1">
    <property type="nucleotide sequence ID" value="NZ_AP022604.1"/>
</dbReference>
<dbReference type="GO" id="GO:0000976">
    <property type="term" value="F:transcription cis-regulatory region binding"/>
    <property type="evidence" value="ECO:0007669"/>
    <property type="project" value="TreeGrafter"/>
</dbReference>
<evidence type="ECO:0000313" key="6">
    <source>
        <dbReference type="Proteomes" id="UP000282551"/>
    </source>
</evidence>
<dbReference type="PROSITE" id="PS50932">
    <property type="entry name" value="HTH_LACI_2"/>
    <property type="match status" value="1"/>
</dbReference>
<dbReference type="EMBL" id="LR134355">
    <property type="protein sequence ID" value="VEG46782.1"/>
    <property type="molecule type" value="Genomic_DNA"/>
</dbReference>
<gene>
    <name evidence="5" type="primary">degA</name>
    <name evidence="5" type="ORF">NCTC10485_01266</name>
</gene>
<dbReference type="Gene3D" id="1.10.260.40">
    <property type="entry name" value="lambda repressor-like DNA-binding domains"/>
    <property type="match status" value="1"/>
</dbReference>
<dbReference type="InterPro" id="IPR010982">
    <property type="entry name" value="Lambda_DNA-bd_dom_sf"/>
</dbReference>
<dbReference type="CDD" id="cd01392">
    <property type="entry name" value="HTH_LacI"/>
    <property type="match status" value="1"/>
</dbReference>
<accession>A0A448I334</accession>
<dbReference type="Gene3D" id="3.40.50.2300">
    <property type="match status" value="2"/>
</dbReference>
<name>A0A448I334_MYCCI</name>
<dbReference type="Pfam" id="PF00356">
    <property type="entry name" value="LacI"/>
    <property type="match status" value="1"/>
</dbReference>